<dbReference type="Proteomes" id="UP001597510">
    <property type="component" value="Unassembled WGS sequence"/>
</dbReference>
<keyword evidence="4" id="KW-1185">Reference proteome</keyword>
<dbReference type="EC" id="3.4.-.-" evidence="3"/>
<dbReference type="Pfam" id="PF12146">
    <property type="entry name" value="Hydrolase_4"/>
    <property type="match status" value="1"/>
</dbReference>
<evidence type="ECO:0000313" key="4">
    <source>
        <dbReference type="Proteomes" id="UP001597510"/>
    </source>
</evidence>
<sequence length="468" mass="51468">MKKLLITILTIIFSSVLVCAQDIVGSWNGALKITDKMQLRIVINISQTENGYKSTLDSPDQGAKGIPVNKTTFNDGILKFEVPAGRIEYTGTLKDDKIVGTFTQNQKDFPLELVKGDVVIEVPKRPQEPQKPFPYYSEDVTFSNPTANITLAGTLTLPQKEGVFPVAILISGSGPQNRDVDLFNHKSFLVISDYLTRNGIAVLRCDDRGVGQSKGNFRTATSFDFASDVESAVAYLKTRKEIKQIGLIGHSEGGLIAPIVAARNKDVAFIVMLAGTGISGQKLLPIQQELISRVTGVSETDIATTKELSEATFKIIAENDDDEKIKTGLTEYFANRLKTHPDEKPKDISDEAYASAKAKELMNPWPWMKVFLQYDPATSLAKVKCPVLAVNGDKDLQVPADINLSTIEKALKQGGNKDVTIKTYKNLNHMFQESDTGNPADYRTIEQTFSPLVLEDMSKWIKSKTGGK</sequence>
<feature type="chain" id="PRO_5045498041" evidence="1">
    <location>
        <begin position="21"/>
        <end position="468"/>
    </location>
</feature>
<name>A0ABW5JAU8_9BACT</name>
<comment type="caution">
    <text evidence="3">The sequence shown here is derived from an EMBL/GenBank/DDBJ whole genome shotgun (WGS) entry which is preliminary data.</text>
</comment>
<keyword evidence="3" id="KW-0378">Hydrolase</keyword>
<dbReference type="GO" id="GO:0016787">
    <property type="term" value="F:hydrolase activity"/>
    <property type="evidence" value="ECO:0007669"/>
    <property type="project" value="UniProtKB-KW"/>
</dbReference>
<organism evidence="3 4">
    <name type="scientific">Emticicia soli</name>
    <dbReference type="NCBI Taxonomy" id="2027878"/>
    <lineage>
        <taxon>Bacteria</taxon>
        <taxon>Pseudomonadati</taxon>
        <taxon>Bacteroidota</taxon>
        <taxon>Cytophagia</taxon>
        <taxon>Cytophagales</taxon>
        <taxon>Leadbetterellaceae</taxon>
        <taxon>Emticicia</taxon>
    </lineage>
</organism>
<feature type="domain" description="Serine aminopeptidase S33" evidence="2">
    <location>
        <begin position="191"/>
        <end position="431"/>
    </location>
</feature>
<keyword evidence="1" id="KW-0732">Signal</keyword>
<dbReference type="InterPro" id="IPR053145">
    <property type="entry name" value="AB_hydrolase_Est10"/>
</dbReference>
<dbReference type="PANTHER" id="PTHR43265:SF1">
    <property type="entry name" value="ESTERASE ESTD"/>
    <property type="match status" value="1"/>
</dbReference>
<proteinExistence type="predicted"/>
<gene>
    <name evidence="3" type="ORF">ACFSR2_19925</name>
</gene>
<evidence type="ECO:0000313" key="3">
    <source>
        <dbReference type="EMBL" id="MFD2523177.1"/>
    </source>
</evidence>
<evidence type="ECO:0000259" key="2">
    <source>
        <dbReference type="Pfam" id="PF12146"/>
    </source>
</evidence>
<accession>A0ABW5JAU8</accession>
<dbReference type="PANTHER" id="PTHR43265">
    <property type="entry name" value="ESTERASE ESTD"/>
    <property type="match status" value="1"/>
</dbReference>
<dbReference type="InterPro" id="IPR022742">
    <property type="entry name" value="Hydrolase_4"/>
</dbReference>
<dbReference type="EMBL" id="JBHULC010000027">
    <property type="protein sequence ID" value="MFD2523177.1"/>
    <property type="molecule type" value="Genomic_DNA"/>
</dbReference>
<feature type="signal peptide" evidence="1">
    <location>
        <begin position="1"/>
        <end position="20"/>
    </location>
</feature>
<dbReference type="InterPro" id="IPR029058">
    <property type="entry name" value="AB_hydrolase_fold"/>
</dbReference>
<protein>
    <submittedName>
        <fullName evidence="3">Alpha/beta hydrolase family protein</fullName>
        <ecNumber evidence="3">3.4.-.-</ecNumber>
    </submittedName>
</protein>
<dbReference type="Gene3D" id="3.40.50.1820">
    <property type="entry name" value="alpha/beta hydrolase"/>
    <property type="match status" value="1"/>
</dbReference>
<evidence type="ECO:0000256" key="1">
    <source>
        <dbReference type="SAM" id="SignalP"/>
    </source>
</evidence>
<dbReference type="SUPFAM" id="SSF53474">
    <property type="entry name" value="alpha/beta-Hydrolases"/>
    <property type="match status" value="1"/>
</dbReference>
<reference evidence="4" key="1">
    <citation type="journal article" date="2019" name="Int. J. Syst. Evol. Microbiol.">
        <title>The Global Catalogue of Microorganisms (GCM) 10K type strain sequencing project: providing services to taxonomists for standard genome sequencing and annotation.</title>
        <authorList>
            <consortium name="The Broad Institute Genomics Platform"/>
            <consortium name="The Broad Institute Genome Sequencing Center for Infectious Disease"/>
            <person name="Wu L."/>
            <person name="Ma J."/>
        </authorList>
    </citation>
    <scope>NUCLEOTIDE SEQUENCE [LARGE SCALE GENOMIC DNA]</scope>
    <source>
        <strain evidence="4">KCTC 52344</strain>
    </source>
</reference>
<dbReference type="RefSeq" id="WP_340239267.1">
    <property type="nucleotide sequence ID" value="NZ_JBBEWC010000012.1"/>
</dbReference>